<dbReference type="Proteomes" id="UP000248918">
    <property type="component" value="Unassembled WGS sequence"/>
</dbReference>
<comment type="caution">
    <text evidence="1">The sequence shown here is derived from an EMBL/GenBank/DDBJ whole genome shotgun (WGS) entry which is preliminary data.</text>
</comment>
<organism evidence="1 2">
    <name type="scientific">Paraburkholderia bryophila</name>
    <dbReference type="NCBI Taxonomy" id="420952"/>
    <lineage>
        <taxon>Bacteria</taxon>
        <taxon>Pseudomonadati</taxon>
        <taxon>Pseudomonadota</taxon>
        <taxon>Betaproteobacteria</taxon>
        <taxon>Burkholderiales</taxon>
        <taxon>Burkholderiaceae</taxon>
        <taxon>Paraburkholderia</taxon>
    </lineage>
</organism>
<dbReference type="Gene3D" id="3.40.630.50">
    <property type="entry name" value="AF0625-like"/>
    <property type="match status" value="1"/>
</dbReference>
<gene>
    <name evidence="1" type="ORF">BX591_13214</name>
</gene>
<dbReference type="SUPFAM" id="SSF142535">
    <property type="entry name" value="AF0625-like"/>
    <property type="match status" value="1"/>
</dbReference>
<dbReference type="OrthoDB" id="9062299at2"/>
<reference evidence="1 2" key="1">
    <citation type="submission" date="2018-06" db="EMBL/GenBank/DDBJ databases">
        <title>Genomic Encyclopedia of Type Strains, Phase III (KMG-III): the genomes of soil and plant-associated and newly described type strains.</title>
        <authorList>
            <person name="Whitman W."/>
        </authorList>
    </citation>
    <scope>NUCLEOTIDE SEQUENCE [LARGE SCALE GENOMIC DNA]</scope>
    <source>
        <strain evidence="1 2">LMG 23644</strain>
    </source>
</reference>
<dbReference type="GO" id="GO:0051499">
    <property type="term" value="F:D-aminoacyl-tRNA deacylase activity"/>
    <property type="evidence" value="ECO:0007669"/>
    <property type="project" value="InterPro"/>
</dbReference>
<dbReference type="RefSeq" id="WP_111935004.1">
    <property type="nucleotide sequence ID" value="NZ_CADFFP010000031.1"/>
</dbReference>
<sequence length="318" mass="34245">MNHIVLAFCIDPAKDPVSSHVLARLLAAGAFSPTDGSVDGHPVLRAQLGSVRCDLLQLDDVLSHDYPRYAPILNDAFGNADAVVIVNWHEGKNAPDPIFTVQTTGDIETGTFSPVDPAVTRALFLAVETQRQKAGLGQFSTWMEATHWSGPLYGAASGKLVSLVKPSVIDLEIGSTPRAWSYPAAAEVLARALLTAFEALEKPAISLLGIGGTHFEAGFTQLLRDYGETQGLAFSHLLPNHWLVAHRYESSARLPDLLACARSIKGGVDAIAFHDNLKSSYKHQVQLLAAELGVPAFSHRKLRSDDIAALIRDARVES</sequence>
<proteinExistence type="predicted"/>
<evidence type="ECO:0000313" key="1">
    <source>
        <dbReference type="EMBL" id="RAS20939.1"/>
    </source>
</evidence>
<dbReference type="EMBL" id="QLTK01000032">
    <property type="protein sequence ID" value="RAS20939.1"/>
    <property type="molecule type" value="Genomic_DNA"/>
</dbReference>
<evidence type="ECO:0000313" key="2">
    <source>
        <dbReference type="Proteomes" id="UP000248918"/>
    </source>
</evidence>
<dbReference type="InterPro" id="IPR007508">
    <property type="entry name" value="DtdA"/>
</dbReference>
<protein>
    <submittedName>
        <fullName evidence="1">D-tyrosyl-tRNA(Tyr) deacylase</fullName>
    </submittedName>
</protein>
<accession>A0A329BF24</accession>
<dbReference type="AlphaFoldDB" id="A0A329BF24"/>
<name>A0A329BF24_9BURK</name>
<dbReference type="Pfam" id="PF04414">
    <property type="entry name" value="tRNA_deacylase"/>
    <property type="match status" value="1"/>
</dbReference>